<dbReference type="GO" id="GO:0016020">
    <property type="term" value="C:membrane"/>
    <property type="evidence" value="ECO:0007669"/>
    <property type="project" value="TreeGrafter"/>
</dbReference>
<dbReference type="InterPro" id="IPR036291">
    <property type="entry name" value="NAD(P)-bd_dom_sf"/>
</dbReference>
<evidence type="ECO:0000256" key="2">
    <source>
        <dbReference type="ARBA" id="ARBA00023002"/>
    </source>
</evidence>
<dbReference type="Gene3D" id="3.40.50.720">
    <property type="entry name" value="NAD(P)-binding Rossmann-like Domain"/>
    <property type="match status" value="1"/>
</dbReference>
<dbReference type="SUPFAM" id="SSF51735">
    <property type="entry name" value="NAD(P)-binding Rossmann-fold domains"/>
    <property type="match status" value="1"/>
</dbReference>
<comment type="similarity">
    <text evidence="1">Belongs to the short-chain dehydrogenases/reductases (SDR) family.</text>
</comment>
<dbReference type="PRINTS" id="PR00081">
    <property type="entry name" value="GDHRDH"/>
</dbReference>
<dbReference type="PANTHER" id="PTHR44196:SF4">
    <property type="entry name" value="SHORT CHAIN DEHYDROGENASE"/>
    <property type="match status" value="1"/>
</dbReference>
<evidence type="ECO:0000256" key="1">
    <source>
        <dbReference type="ARBA" id="ARBA00006484"/>
    </source>
</evidence>
<sequence length="252" mass="26970">MDWKTTQPAADAFKDRVILVTGAGQGIGQAAALALAGAGATVVLMGRNEKKLAKVYDAIEAAGGPRPAAVPMDLAKAGETELAQLGMVLSKEFGRLDGILHAANGFAHLSPLANQKLDEWMEQFRVNVAAPFAMTRALMPLLAESPDAAVLVLGEHHGLEPKAFWGGYAVSKAAQHTWVTIAADEWDKQENLRINLLVPGPIHSPFRTKTHPAEAWSTLPQIADIVPAILYWLGPQSRGRSGQVLRFDASET</sequence>
<dbReference type="Pfam" id="PF00106">
    <property type="entry name" value="adh_short"/>
    <property type="match status" value="1"/>
</dbReference>
<protein>
    <submittedName>
        <fullName evidence="3">NAD(P)-dependent dehydrogenase (Short-subunit alcohol dehydrogenase family)</fullName>
    </submittedName>
</protein>
<reference evidence="3 4" key="1">
    <citation type="submission" date="2020-08" db="EMBL/GenBank/DDBJ databases">
        <title>Genomic Encyclopedia of Type Strains, Phase IV (KMG-IV): sequencing the most valuable type-strain genomes for metagenomic binning, comparative biology and taxonomic classification.</title>
        <authorList>
            <person name="Goeker M."/>
        </authorList>
    </citation>
    <scope>NUCLEOTIDE SEQUENCE [LARGE SCALE GENOMIC DNA]</scope>
    <source>
        <strain evidence="3 4">DSM 18233</strain>
    </source>
</reference>
<comment type="caution">
    <text evidence="3">The sequence shown here is derived from an EMBL/GenBank/DDBJ whole genome shotgun (WGS) entry which is preliminary data.</text>
</comment>
<evidence type="ECO:0000313" key="3">
    <source>
        <dbReference type="EMBL" id="MBB5189295.1"/>
    </source>
</evidence>
<gene>
    <name evidence="3" type="ORF">HNQ50_000005</name>
</gene>
<dbReference type="AlphaFoldDB" id="A0A840R7Q1"/>
<dbReference type="PANTHER" id="PTHR44196">
    <property type="entry name" value="DEHYDROGENASE/REDUCTASE SDR FAMILY MEMBER 7B"/>
    <property type="match status" value="1"/>
</dbReference>
<name>A0A840R7Q1_9NEIS</name>
<keyword evidence="4" id="KW-1185">Reference proteome</keyword>
<evidence type="ECO:0000313" key="4">
    <source>
        <dbReference type="Proteomes" id="UP000543030"/>
    </source>
</evidence>
<dbReference type="GO" id="GO:0016491">
    <property type="term" value="F:oxidoreductase activity"/>
    <property type="evidence" value="ECO:0007669"/>
    <property type="project" value="UniProtKB-KW"/>
</dbReference>
<organism evidence="3 4">
    <name type="scientific">Silvimonas terrae</name>
    <dbReference type="NCBI Taxonomy" id="300266"/>
    <lineage>
        <taxon>Bacteria</taxon>
        <taxon>Pseudomonadati</taxon>
        <taxon>Pseudomonadota</taxon>
        <taxon>Betaproteobacteria</taxon>
        <taxon>Neisseriales</taxon>
        <taxon>Chitinibacteraceae</taxon>
        <taxon>Silvimonas</taxon>
    </lineage>
</organism>
<accession>A0A840R7Q1</accession>
<dbReference type="InterPro" id="IPR002347">
    <property type="entry name" value="SDR_fam"/>
</dbReference>
<dbReference type="Proteomes" id="UP000543030">
    <property type="component" value="Unassembled WGS sequence"/>
</dbReference>
<proteinExistence type="inferred from homology"/>
<dbReference type="RefSeq" id="WP_184096285.1">
    <property type="nucleotide sequence ID" value="NZ_JACHHN010000001.1"/>
</dbReference>
<keyword evidence="2" id="KW-0560">Oxidoreductase</keyword>
<dbReference type="EMBL" id="JACHHN010000001">
    <property type="protein sequence ID" value="MBB5189295.1"/>
    <property type="molecule type" value="Genomic_DNA"/>
</dbReference>